<evidence type="ECO:0000313" key="5">
    <source>
        <dbReference type="Proteomes" id="UP000664859"/>
    </source>
</evidence>
<protein>
    <submittedName>
        <fullName evidence="4">UbiE/COQ5 methyltransferase</fullName>
    </submittedName>
</protein>
<sequence length="262" mass="27976">MILMARAPKYNEAPLGSGSMFDSIAGQYDIVNRFLSLGMDMSWRKILLQELQLQPGDRVLDLATGTADVAILEGEALRAMAEAAASSGSKGAGKQKKGMVVGIDPSANMLAHGRDKVAAKGLDGIVKLQLGDAQALKELSNRSFDKISMSFGIRNVPDRAKALREIHRVAAPGATVAIMDLHAPTTGIFAPLGRAAVKFLPTVLGLLSGAPDQYGHLERSIFAFPEPDAWQDAMRDAGLPVYRAVPLCLGCVWLYLAHPAKK</sequence>
<dbReference type="NCBIfam" id="TIGR01934">
    <property type="entry name" value="MenG_MenH_UbiE"/>
    <property type="match status" value="1"/>
</dbReference>
<evidence type="ECO:0000256" key="2">
    <source>
        <dbReference type="ARBA" id="ARBA00022679"/>
    </source>
</evidence>
<evidence type="ECO:0000256" key="1">
    <source>
        <dbReference type="ARBA" id="ARBA00022603"/>
    </source>
</evidence>
<dbReference type="Gene3D" id="3.40.50.150">
    <property type="entry name" value="Vaccinia Virus protein VP39"/>
    <property type="match status" value="1"/>
</dbReference>
<name>A0A835YHX6_9STRA</name>
<accession>A0A835YHX6</accession>
<dbReference type="GO" id="GO:0008168">
    <property type="term" value="F:methyltransferase activity"/>
    <property type="evidence" value="ECO:0007669"/>
    <property type="project" value="UniProtKB-KW"/>
</dbReference>
<dbReference type="SUPFAM" id="SSF53335">
    <property type="entry name" value="S-adenosyl-L-methionine-dependent methyltransferases"/>
    <property type="match status" value="1"/>
</dbReference>
<dbReference type="AlphaFoldDB" id="A0A835YHX6"/>
<dbReference type="OrthoDB" id="6329284at2759"/>
<evidence type="ECO:0000313" key="4">
    <source>
        <dbReference type="EMBL" id="KAG5175694.1"/>
    </source>
</evidence>
<keyword evidence="3" id="KW-0949">S-adenosyl-L-methionine</keyword>
<dbReference type="PANTHER" id="PTHR43591">
    <property type="entry name" value="METHYLTRANSFERASE"/>
    <property type="match status" value="1"/>
</dbReference>
<dbReference type="GO" id="GO:0032259">
    <property type="term" value="P:methylation"/>
    <property type="evidence" value="ECO:0007669"/>
    <property type="project" value="UniProtKB-KW"/>
</dbReference>
<dbReference type="PANTHER" id="PTHR43591:SF24">
    <property type="entry name" value="2-METHOXY-6-POLYPRENYL-1,4-BENZOQUINOL METHYLASE, MITOCHONDRIAL"/>
    <property type="match status" value="1"/>
</dbReference>
<dbReference type="PROSITE" id="PS51608">
    <property type="entry name" value="SAM_MT_UBIE"/>
    <property type="match status" value="1"/>
</dbReference>
<keyword evidence="5" id="KW-1185">Reference proteome</keyword>
<comment type="caution">
    <text evidence="4">The sequence shown here is derived from an EMBL/GenBank/DDBJ whole genome shotgun (WGS) entry which is preliminary data.</text>
</comment>
<reference evidence="4" key="1">
    <citation type="submission" date="2021-02" db="EMBL/GenBank/DDBJ databases">
        <title>First Annotated Genome of the Yellow-green Alga Tribonema minus.</title>
        <authorList>
            <person name="Mahan K.M."/>
        </authorList>
    </citation>
    <scope>NUCLEOTIDE SEQUENCE</scope>
    <source>
        <strain evidence="4">UTEX B ZZ1240</strain>
    </source>
</reference>
<keyword evidence="1 4" id="KW-0489">Methyltransferase</keyword>
<proteinExistence type="predicted"/>
<dbReference type="InterPro" id="IPR004033">
    <property type="entry name" value="UbiE/COQ5_MeTrFase"/>
</dbReference>
<dbReference type="Proteomes" id="UP000664859">
    <property type="component" value="Unassembled WGS sequence"/>
</dbReference>
<dbReference type="Pfam" id="PF01209">
    <property type="entry name" value="Ubie_methyltran"/>
    <property type="match status" value="1"/>
</dbReference>
<organism evidence="4 5">
    <name type="scientific">Tribonema minus</name>
    <dbReference type="NCBI Taxonomy" id="303371"/>
    <lineage>
        <taxon>Eukaryota</taxon>
        <taxon>Sar</taxon>
        <taxon>Stramenopiles</taxon>
        <taxon>Ochrophyta</taxon>
        <taxon>PX clade</taxon>
        <taxon>Xanthophyceae</taxon>
        <taxon>Tribonematales</taxon>
        <taxon>Tribonemataceae</taxon>
        <taxon>Tribonema</taxon>
    </lineage>
</organism>
<gene>
    <name evidence="4" type="ORF">JKP88DRAFT_196830</name>
</gene>
<dbReference type="InterPro" id="IPR029063">
    <property type="entry name" value="SAM-dependent_MTases_sf"/>
</dbReference>
<dbReference type="CDD" id="cd02440">
    <property type="entry name" value="AdoMet_MTases"/>
    <property type="match status" value="1"/>
</dbReference>
<keyword evidence="2 4" id="KW-0808">Transferase</keyword>
<evidence type="ECO:0000256" key="3">
    <source>
        <dbReference type="ARBA" id="ARBA00022691"/>
    </source>
</evidence>
<dbReference type="EMBL" id="JAFCMP010000547">
    <property type="protein sequence ID" value="KAG5175694.1"/>
    <property type="molecule type" value="Genomic_DNA"/>
</dbReference>